<dbReference type="GO" id="GO:0030313">
    <property type="term" value="C:cell envelope"/>
    <property type="evidence" value="ECO:0007669"/>
    <property type="project" value="UniProtKB-SubCell"/>
</dbReference>
<dbReference type="Gene3D" id="3.40.50.2300">
    <property type="match status" value="2"/>
</dbReference>
<reference evidence="6" key="1">
    <citation type="journal article" date="2021" name="PeerJ">
        <title>Extensive microbial diversity within the chicken gut microbiome revealed by metagenomics and culture.</title>
        <authorList>
            <person name="Gilroy R."/>
            <person name="Ravi A."/>
            <person name="Getino M."/>
            <person name="Pursley I."/>
            <person name="Horton D.L."/>
            <person name="Alikhan N.F."/>
            <person name="Baker D."/>
            <person name="Gharbi K."/>
            <person name="Hall N."/>
            <person name="Watson M."/>
            <person name="Adriaenssens E.M."/>
            <person name="Foster-Nyarko E."/>
            <person name="Jarju S."/>
            <person name="Secka A."/>
            <person name="Antonio M."/>
            <person name="Oren A."/>
            <person name="Chaudhuri R.R."/>
            <person name="La Ragione R."/>
            <person name="Hildebrand F."/>
            <person name="Pallen M.J."/>
        </authorList>
    </citation>
    <scope>NUCLEOTIDE SEQUENCE</scope>
    <source>
        <strain evidence="6">ChiBcec18-1249</strain>
    </source>
</reference>
<accession>A0A9D2RRN7</accession>
<dbReference type="AlphaFoldDB" id="A0A9D2RRN7"/>
<dbReference type="PANTHER" id="PTHR46847:SF2">
    <property type="entry name" value="ABC TRANSPORTER SUGAR-BINDING PROTEIN"/>
    <property type="match status" value="1"/>
</dbReference>
<organism evidence="6 7">
    <name type="scientific">Candidatus Oscillibacter excrementigallinarum</name>
    <dbReference type="NCBI Taxonomy" id="2838716"/>
    <lineage>
        <taxon>Bacteria</taxon>
        <taxon>Bacillati</taxon>
        <taxon>Bacillota</taxon>
        <taxon>Clostridia</taxon>
        <taxon>Eubacteriales</taxon>
        <taxon>Oscillospiraceae</taxon>
        <taxon>Oscillibacter</taxon>
    </lineage>
</organism>
<sequence length="326" mass="33309">MKKKKFLALLLTGAMALAALTGCSSGTETTTDEGAGGETAAEGGDGTYRIALIQQHQTNAFQIGVTEGAQAKADELGVELSILSADQDAAKQISQIEQCVSEGYDAILFEPVDPDGLRDAAKAAADAGVIMINIVSACTDWESAGISAVSCGDNVKAGENEMQHVADLLGGEGNIAILTGPSSTTDTTARLEGYRNILANYPNMTEVVAPADCEWDTAQAQATVESWLSAYDLDAIVCQNDGMAVGAGNAAGANSGIVITGLDGTPDGYEAIKDGRITGTVAQDGGMMASSGVEAAVTLLEGGTLENNLIIADSVWVDASNVADYE</sequence>
<evidence type="ECO:0000256" key="3">
    <source>
        <dbReference type="ARBA" id="ARBA00022729"/>
    </source>
</evidence>
<dbReference type="GO" id="GO:0030246">
    <property type="term" value="F:carbohydrate binding"/>
    <property type="evidence" value="ECO:0007669"/>
    <property type="project" value="UniProtKB-ARBA"/>
</dbReference>
<dbReference type="EMBL" id="DWZJ01000031">
    <property type="protein sequence ID" value="HJB12876.1"/>
    <property type="molecule type" value="Genomic_DNA"/>
</dbReference>
<name>A0A9D2RRN7_9FIRM</name>
<evidence type="ECO:0000256" key="4">
    <source>
        <dbReference type="SAM" id="SignalP"/>
    </source>
</evidence>
<evidence type="ECO:0000313" key="6">
    <source>
        <dbReference type="EMBL" id="HJB12876.1"/>
    </source>
</evidence>
<dbReference type="CDD" id="cd01536">
    <property type="entry name" value="PBP1_ABC_sugar_binding-like"/>
    <property type="match status" value="1"/>
</dbReference>
<dbReference type="PANTHER" id="PTHR46847">
    <property type="entry name" value="D-ALLOSE-BINDING PERIPLASMIC PROTEIN-RELATED"/>
    <property type="match status" value="1"/>
</dbReference>
<feature type="domain" description="Periplasmic binding protein" evidence="5">
    <location>
        <begin position="50"/>
        <end position="303"/>
    </location>
</feature>
<reference evidence="6" key="2">
    <citation type="submission" date="2021-04" db="EMBL/GenBank/DDBJ databases">
        <authorList>
            <person name="Gilroy R."/>
        </authorList>
    </citation>
    <scope>NUCLEOTIDE SEQUENCE</scope>
    <source>
        <strain evidence="6">ChiBcec18-1249</strain>
    </source>
</reference>
<keyword evidence="3 4" id="KW-0732">Signal</keyword>
<dbReference type="InterPro" id="IPR025997">
    <property type="entry name" value="SBP_2_dom"/>
</dbReference>
<proteinExistence type="inferred from homology"/>
<dbReference type="InterPro" id="IPR028082">
    <property type="entry name" value="Peripla_BP_I"/>
</dbReference>
<dbReference type="Proteomes" id="UP000823824">
    <property type="component" value="Unassembled WGS sequence"/>
</dbReference>
<dbReference type="PROSITE" id="PS51257">
    <property type="entry name" value="PROKAR_LIPOPROTEIN"/>
    <property type="match status" value="1"/>
</dbReference>
<comment type="similarity">
    <text evidence="2">Belongs to the bacterial solute-binding protein 2 family.</text>
</comment>
<protein>
    <submittedName>
        <fullName evidence="6">Sugar ABC transporter substrate-binding protein</fullName>
    </submittedName>
</protein>
<evidence type="ECO:0000256" key="1">
    <source>
        <dbReference type="ARBA" id="ARBA00004196"/>
    </source>
</evidence>
<comment type="caution">
    <text evidence="6">The sequence shown here is derived from an EMBL/GenBank/DDBJ whole genome shotgun (WGS) entry which is preliminary data.</text>
</comment>
<gene>
    <name evidence="6" type="ORF">H9787_04120</name>
</gene>
<dbReference type="SUPFAM" id="SSF53822">
    <property type="entry name" value="Periplasmic binding protein-like I"/>
    <property type="match status" value="1"/>
</dbReference>
<dbReference type="Pfam" id="PF13407">
    <property type="entry name" value="Peripla_BP_4"/>
    <property type="match status" value="1"/>
</dbReference>
<evidence type="ECO:0000256" key="2">
    <source>
        <dbReference type="ARBA" id="ARBA00007639"/>
    </source>
</evidence>
<evidence type="ECO:0000313" key="7">
    <source>
        <dbReference type="Proteomes" id="UP000823824"/>
    </source>
</evidence>
<feature type="signal peptide" evidence="4">
    <location>
        <begin position="1"/>
        <end position="18"/>
    </location>
</feature>
<comment type="subcellular location">
    <subcellularLocation>
        <location evidence="1">Cell envelope</location>
    </subcellularLocation>
</comment>
<feature type="chain" id="PRO_5039622815" evidence="4">
    <location>
        <begin position="19"/>
        <end position="326"/>
    </location>
</feature>
<evidence type="ECO:0000259" key="5">
    <source>
        <dbReference type="Pfam" id="PF13407"/>
    </source>
</evidence>